<reference evidence="3 4" key="1">
    <citation type="submission" date="2024-04" db="EMBL/GenBank/DDBJ databases">
        <authorList>
            <consortium name="Genoscope - CEA"/>
            <person name="William W."/>
        </authorList>
    </citation>
    <scope>NUCLEOTIDE SEQUENCE [LARGE SCALE GENOMIC DNA]</scope>
</reference>
<protein>
    <recommendedName>
        <fullName evidence="2">C-type lectin domain-containing protein</fullName>
    </recommendedName>
</protein>
<dbReference type="InterPro" id="IPR016186">
    <property type="entry name" value="C-type_lectin-like/link_sf"/>
</dbReference>
<dbReference type="AlphaFoldDB" id="A0AAV2H0C5"/>
<feature type="signal peptide" evidence="1">
    <location>
        <begin position="1"/>
        <end position="20"/>
    </location>
</feature>
<dbReference type="PANTHER" id="PTHR22801">
    <property type="entry name" value="LITHOSTATHINE"/>
    <property type="match status" value="1"/>
</dbReference>
<dbReference type="Proteomes" id="UP001497497">
    <property type="component" value="Unassembled WGS sequence"/>
</dbReference>
<dbReference type="InterPro" id="IPR050801">
    <property type="entry name" value="Ca-Dep_Lectins_ImmuneDev"/>
</dbReference>
<dbReference type="Pfam" id="PF00059">
    <property type="entry name" value="Lectin_C"/>
    <property type="match status" value="1"/>
</dbReference>
<dbReference type="CDD" id="cd00037">
    <property type="entry name" value="CLECT"/>
    <property type="match status" value="1"/>
</dbReference>
<evidence type="ECO:0000256" key="1">
    <source>
        <dbReference type="SAM" id="SignalP"/>
    </source>
</evidence>
<keyword evidence="1" id="KW-0732">Signal</keyword>
<dbReference type="EMBL" id="CAXITT010000012">
    <property type="protein sequence ID" value="CAL1527109.1"/>
    <property type="molecule type" value="Genomic_DNA"/>
</dbReference>
<dbReference type="SMART" id="SM00034">
    <property type="entry name" value="CLECT"/>
    <property type="match status" value="1"/>
</dbReference>
<evidence type="ECO:0000313" key="3">
    <source>
        <dbReference type="EMBL" id="CAL1527109.1"/>
    </source>
</evidence>
<dbReference type="InterPro" id="IPR001304">
    <property type="entry name" value="C-type_lectin-like"/>
</dbReference>
<dbReference type="SUPFAM" id="SSF56436">
    <property type="entry name" value="C-type lectin-like"/>
    <property type="match status" value="1"/>
</dbReference>
<dbReference type="PROSITE" id="PS50041">
    <property type="entry name" value="C_TYPE_LECTIN_2"/>
    <property type="match status" value="1"/>
</dbReference>
<proteinExistence type="predicted"/>
<name>A0AAV2H0C5_LYMST</name>
<dbReference type="PANTHER" id="PTHR22801:SF63">
    <property type="entry name" value="C-TYPE LECTIN DOMAIN-CONTAINING PROTEIN"/>
    <property type="match status" value="1"/>
</dbReference>
<feature type="domain" description="C-type lectin" evidence="2">
    <location>
        <begin position="39"/>
        <end position="160"/>
    </location>
</feature>
<feature type="chain" id="PRO_5043539323" description="C-type lectin domain-containing protein" evidence="1">
    <location>
        <begin position="21"/>
        <end position="242"/>
    </location>
</feature>
<sequence>MLTTLASILLLSALSYFASADIYDQCPSVLPRDQYLQVRGDFCYQFVVFRKKTHSEAKSDCESRGGTLALVKSPDIQNYLRDQLANTYLHSFDKVWIGLNDIMAENIYQWEDGTSVVYTNWADGEGPSGTGFVHTANHDKRDCVLMDVLSDGRWREVECESGSFLILFSSSETHSYVCQYRARPATVVVVNVVYPPTTPAPLPTATSVTYVCPVVICSPDCEIASIQVDVSTGCAYCSCHSV</sequence>
<organism evidence="3 4">
    <name type="scientific">Lymnaea stagnalis</name>
    <name type="common">Great pond snail</name>
    <name type="synonym">Helix stagnalis</name>
    <dbReference type="NCBI Taxonomy" id="6523"/>
    <lineage>
        <taxon>Eukaryota</taxon>
        <taxon>Metazoa</taxon>
        <taxon>Spiralia</taxon>
        <taxon>Lophotrochozoa</taxon>
        <taxon>Mollusca</taxon>
        <taxon>Gastropoda</taxon>
        <taxon>Heterobranchia</taxon>
        <taxon>Euthyneura</taxon>
        <taxon>Panpulmonata</taxon>
        <taxon>Hygrophila</taxon>
        <taxon>Lymnaeoidea</taxon>
        <taxon>Lymnaeidae</taxon>
        <taxon>Lymnaea</taxon>
    </lineage>
</organism>
<evidence type="ECO:0000313" key="4">
    <source>
        <dbReference type="Proteomes" id="UP001497497"/>
    </source>
</evidence>
<accession>A0AAV2H0C5</accession>
<gene>
    <name evidence="3" type="ORF">GSLYS_00001286001</name>
</gene>
<dbReference type="Gene3D" id="3.10.100.10">
    <property type="entry name" value="Mannose-Binding Protein A, subunit A"/>
    <property type="match status" value="1"/>
</dbReference>
<dbReference type="InterPro" id="IPR016187">
    <property type="entry name" value="CTDL_fold"/>
</dbReference>
<keyword evidence="4" id="KW-1185">Reference proteome</keyword>
<evidence type="ECO:0000259" key="2">
    <source>
        <dbReference type="PROSITE" id="PS50041"/>
    </source>
</evidence>
<comment type="caution">
    <text evidence="3">The sequence shown here is derived from an EMBL/GenBank/DDBJ whole genome shotgun (WGS) entry which is preliminary data.</text>
</comment>